<dbReference type="Pfam" id="PF11858">
    <property type="entry name" value="DUF3378"/>
    <property type="match status" value="1"/>
</dbReference>
<feature type="binding site" evidence="14 15">
    <location>
        <position position="95"/>
    </location>
    <ligand>
        <name>a divalent metal cation</name>
        <dbReference type="ChEBI" id="CHEBI:60240"/>
    </ligand>
</feature>
<comment type="similarity">
    <text evidence="5 14">Belongs to the RNase HII family. RnhC subfamily.</text>
</comment>
<keyword evidence="13 14" id="KW-0460">Magnesium</keyword>
<evidence type="ECO:0000256" key="13">
    <source>
        <dbReference type="ARBA" id="ARBA00022842"/>
    </source>
</evidence>
<dbReference type="EMBL" id="BJYA01000011">
    <property type="protein sequence ID" value="GEN45856.1"/>
    <property type="molecule type" value="Genomic_DNA"/>
</dbReference>
<comment type="cofactor">
    <cofactor evidence="2">
        <name>Mg(2+)</name>
        <dbReference type="ChEBI" id="CHEBI:18420"/>
    </cofactor>
</comment>
<dbReference type="Gene3D" id="3.30.420.10">
    <property type="entry name" value="Ribonuclease H-like superfamily/Ribonuclease H"/>
    <property type="match status" value="1"/>
</dbReference>
<name>A0A511W430_9BACI</name>
<dbReference type="InterPro" id="IPR012337">
    <property type="entry name" value="RNaseH-like_sf"/>
</dbReference>
<evidence type="ECO:0000256" key="1">
    <source>
        <dbReference type="ARBA" id="ARBA00000077"/>
    </source>
</evidence>
<accession>A0A511W430</accession>
<keyword evidence="11 14" id="KW-0255">Endonuclease</keyword>
<evidence type="ECO:0000313" key="17">
    <source>
        <dbReference type="EMBL" id="GEN45856.1"/>
    </source>
</evidence>
<comment type="catalytic activity">
    <reaction evidence="1 14 15">
        <text>Endonucleolytic cleavage to 5'-phosphomonoester.</text>
        <dbReference type="EC" id="3.1.26.4"/>
    </reaction>
</comment>
<comment type="caution">
    <text evidence="17">The sequence shown here is derived from an EMBL/GenBank/DDBJ whole genome shotgun (WGS) entry which is preliminary data.</text>
</comment>
<dbReference type="GO" id="GO:0003723">
    <property type="term" value="F:RNA binding"/>
    <property type="evidence" value="ECO:0007669"/>
    <property type="project" value="UniProtKB-UniRule"/>
</dbReference>
<dbReference type="PIRSF" id="PIRSF037748">
    <property type="entry name" value="RnhC"/>
    <property type="match status" value="1"/>
</dbReference>
<keyword evidence="8 14" id="KW-0963">Cytoplasm</keyword>
<dbReference type="InterPro" id="IPR012295">
    <property type="entry name" value="TBP_dom_sf"/>
</dbReference>
<feature type="domain" description="RNase H type-2" evidence="16">
    <location>
        <begin position="88"/>
        <end position="305"/>
    </location>
</feature>
<dbReference type="HAMAP" id="MF_00053">
    <property type="entry name" value="RNase_HIII"/>
    <property type="match status" value="1"/>
</dbReference>
<dbReference type="CDD" id="cd06590">
    <property type="entry name" value="RNase_HII_bacteria_HIII_like"/>
    <property type="match status" value="1"/>
</dbReference>
<keyword evidence="18" id="KW-1185">Reference proteome</keyword>
<keyword evidence="9 14" id="KW-0540">Nuclease</keyword>
<dbReference type="Gene3D" id="3.30.310.10">
    <property type="entry name" value="TATA-Binding Protein"/>
    <property type="match status" value="1"/>
</dbReference>
<evidence type="ECO:0000256" key="4">
    <source>
        <dbReference type="ARBA" id="ARBA00004496"/>
    </source>
</evidence>
<dbReference type="GO" id="GO:0006298">
    <property type="term" value="P:mismatch repair"/>
    <property type="evidence" value="ECO:0007669"/>
    <property type="project" value="TreeGrafter"/>
</dbReference>
<feature type="binding site" evidence="14 15">
    <location>
        <position position="200"/>
    </location>
    <ligand>
        <name>a divalent metal cation</name>
        <dbReference type="ChEBI" id="CHEBI:60240"/>
    </ligand>
</feature>
<dbReference type="GO" id="GO:0032299">
    <property type="term" value="C:ribonuclease H2 complex"/>
    <property type="evidence" value="ECO:0007669"/>
    <property type="project" value="TreeGrafter"/>
</dbReference>
<dbReference type="NCBIfam" id="TIGR00716">
    <property type="entry name" value="rnhC"/>
    <property type="match status" value="1"/>
</dbReference>
<proteinExistence type="inferred from homology"/>
<evidence type="ECO:0000256" key="11">
    <source>
        <dbReference type="ARBA" id="ARBA00022759"/>
    </source>
</evidence>
<dbReference type="SUPFAM" id="SSF53098">
    <property type="entry name" value="Ribonuclease H-like"/>
    <property type="match status" value="1"/>
</dbReference>
<reference evidence="17 18" key="1">
    <citation type="submission" date="2019-07" db="EMBL/GenBank/DDBJ databases">
        <title>Whole genome shotgun sequence of Alkalibacillus haloalkaliphilus NBRC 103110.</title>
        <authorList>
            <person name="Hosoyama A."/>
            <person name="Uohara A."/>
            <person name="Ohji S."/>
            <person name="Ichikawa N."/>
        </authorList>
    </citation>
    <scope>NUCLEOTIDE SEQUENCE [LARGE SCALE GENOMIC DNA]</scope>
    <source>
        <strain evidence="17 18">NBRC 103110</strain>
    </source>
</reference>
<organism evidence="17 18">
    <name type="scientific">Alkalibacillus haloalkaliphilus</name>
    <dbReference type="NCBI Taxonomy" id="94136"/>
    <lineage>
        <taxon>Bacteria</taxon>
        <taxon>Bacillati</taxon>
        <taxon>Bacillota</taxon>
        <taxon>Bacilli</taxon>
        <taxon>Bacillales</taxon>
        <taxon>Bacillaceae</taxon>
        <taxon>Alkalibacillus</taxon>
    </lineage>
</organism>
<dbReference type="InterPro" id="IPR024567">
    <property type="entry name" value="RNase_HII/HIII_dom"/>
</dbReference>
<comment type="subcellular location">
    <subcellularLocation>
        <location evidence="4 14">Cytoplasm</location>
    </subcellularLocation>
</comment>
<dbReference type="InterPro" id="IPR001352">
    <property type="entry name" value="RNase_HII/HIII"/>
</dbReference>
<comment type="cofactor">
    <cofactor evidence="14 15">
        <name>Mn(2+)</name>
        <dbReference type="ChEBI" id="CHEBI:29035"/>
    </cofactor>
    <cofactor evidence="14 15">
        <name>Mg(2+)</name>
        <dbReference type="ChEBI" id="CHEBI:18420"/>
    </cofactor>
    <text evidence="14 15">Manganese or magnesium. Binds 1 divalent metal ion per monomer in the absence of substrate. May bind a second metal ion after substrate binding.</text>
</comment>
<evidence type="ECO:0000256" key="7">
    <source>
        <dbReference type="ARBA" id="ARBA00021407"/>
    </source>
</evidence>
<evidence type="ECO:0000256" key="10">
    <source>
        <dbReference type="ARBA" id="ARBA00022723"/>
    </source>
</evidence>
<evidence type="ECO:0000256" key="15">
    <source>
        <dbReference type="PROSITE-ProRule" id="PRU01319"/>
    </source>
</evidence>
<evidence type="ECO:0000256" key="6">
    <source>
        <dbReference type="ARBA" id="ARBA00012180"/>
    </source>
</evidence>
<dbReference type="GO" id="GO:0043137">
    <property type="term" value="P:DNA replication, removal of RNA primer"/>
    <property type="evidence" value="ECO:0007669"/>
    <property type="project" value="TreeGrafter"/>
</dbReference>
<evidence type="ECO:0000256" key="8">
    <source>
        <dbReference type="ARBA" id="ARBA00022490"/>
    </source>
</evidence>
<comment type="function">
    <text evidence="3 14">Endonuclease that specifically degrades the RNA of RNA-DNA hybrids.</text>
</comment>
<keyword evidence="10 14" id="KW-0479">Metal-binding</keyword>
<dbReference type="OrthoDB" id="9777935at2"/>
<dbReference type="Pfam" id="PF01351">
    <property type="entry name" value="RNase_HII"/>
    <property type="match status" value="1"/>
</dbReference>
<evidence type="ECO:0000256" key="12">
    <source>
        <dbReference type="ARBA" id="ARBA00022801"/>
    </source>
</evidence>
<dbReference type="GO" id="GO:0005737">
    <property type="term" value="C:cytoplasm"/>
    <property type="evidence" value="ECO:0007669"/>
    <property type="project" value="UniProtKB-SubCell"/>
</dbReference>
<evidence type="ECO:0000256" key="5">
    <source>
        <dbReference type="ARBA" id="ARBA00008378"/>
    </source>
</evidence>
<gene>
    <name evidence="14 17" type="primary">rnhC</name>
    <name evidence="17" type="ORF">AHA02nite_16320</name>
</gene>
<dbReference type="Proteomes" id="UP000321440">
    <property type="component" value="Unassembled WGS sequence"/>
</dbReference>
<dbReference type="EC" id="3.1.26.4" evidence="6 14"/>
<dbReference type="FunFam" id="3.30.420.10:FF:000047">
    <property type="entry name" value="Ribonuclease HIII"/>
    <property type="match status" value="1"/>
</dbReference>
<dbReference type="GO" id="GO:0000287">
    <property type="term" value="F:magnesium ion binding"/>
    <property type="evidence" value="ECO:0007669"/>
    <property type="project" value="UniProtKB-UniRule"/>
</dbReference>
<evidence type="ECO:0000313" key="18">
    <source>
        <dbReference type="Proteomes" id="UP000321440"/>
    </source>
</evidence>
<evidence type="ECO:0000259" key="16">
    <source>
        <dbReference type="PROSITE" id="PS51975"/>
    </source>
</evidence>
<dbReference type="InterPro" id="IPR004641">
    <property type="entry name" value="RNase_HIII"/>
</dbReference>
<keyword evidence="12 14" id="KW-0378">Hydrolase</keyword>
<dbReference type="GO" id="GO:0004523">
    <property type="term" value="F:RNA-DNA hybrid ribonuclease activity"/>
    <property type="evidence" value="ECO:0007669"/>
    <property type="project" value="UniProtKB-UniRule"/>
</dbReference>
<evidence type="ECO:0000256" key="3">
    <source>
        <dbReference type="ARBA" id="ARBA00004065"/>
    </source>
</evidence>
<dbReference type="CDD" id="cd14796">
    <property type="entry name" value="RNAse_HIII_N"/>
    <property type="match status" value="1"/>
</dbReference>
<dbReference type="AlphaFoldDB" id="A0A511W430"/>
<evidence type="ECO:0000256" key="2">
    <source>
        <dbReference type="ARBA" id="ARBA00001946"/>
    </source>
</evidence>
<dbReference type="InterPro" id="IPR036397">
    <property type="entry name" value="RNaseH_sf"/>
</dbReference>
<dbReference type="RefSeq" id="WP_146816157.1">
    <property type="nucleotide sequence ID" value="NZ_BJYA01000011.1"/>
</dbReference>
<feature type="binding site" evidence="14 15">
    <location>
        <position position="94"/>
    </location>
    <ligand>
        <name>a divalent metal cation</name>
        <dbReference type="ChEBI" id="CHEBI:60240"/>
    </ligand>
</feature>
<evidence type="ECO:0000256" key="9">
    <source>
        <dbReference type="ARBA" id="ARBA00022722"/>
    </source>
</evidence>
<dbReference type="PROSITE" id="PS51975">
    <property type="entry name" value="RNASE_H_2"/>
    <property type="match status" value="1"/>
</dbReference>
<dbReference type="InterPro" id="IPR024568">
    <property type="entry name" value="RNase_HIII_N"/>
</dbReference>
<dbReference type="PANTHER" id="PTHR10954">
    <property type="entry name" value="RIBONUCLEASE H2 SUBUNIT A"/>
    <property type="match status" value="1"/>
</dbReference>
<dbReference type="PANTHER" id="PTHR10954:SF23">
    <property type="entry name" value="RIBONUCLEASE"/>
    <property type="match status" value="1"/>
</dbReference>
<protein>
    <recommendedName>
        <fullName evidence="7 14">Ribonuclease HIII</fullName>
        <shortName evidence="14">RNase HIII</shortName>
        <ecNumber evidence="6 14">3.1.26.4</ecNumber>
    </recommendedName>
</protein>
<sequence length="305" mass="34278">MGQTVIKVDQQTLDRIEKHYANNKTNKQPPHTVFVAKQNGCTITAYTSGKIMFQGATHAEEASHWDVNPETKKKQHTISSASKEVLSLDHIGSDEAGTGDYFGPITVGAVYATEKQQALLRELGVKDSKSMNDKTITSIVKDILKTDIVYSTVTLHNERYNKLKQKNWSQVRMKAWMHHHAIQHVINKLDSTKHSGIVIDQFCEPGVYYNKIKASNDTPHSNITFLTKAESQSTCVAAASMLARYRFVQEMDKLSKKVGFELQKGASNKVDQQIKRIIQTKGEPFLDEIGKVHFGNTQKAKKMQS</sequence>
<evidence type="ECO:0000256" key="14">
    <source>
        <dbReference type="HAMAP-Rule" id="MF_00053"/>
    </source>
</evidence>